<name>A0A183GFR4_HELPZ</name>
<dbReference type="WBParaSite" id="HPBE_0002126001-mRNA-1">
    <property type="protein sequence ID" value="HPBE_0002126001-mRNA-1"/>
    <property type="gene ID" value="HPBE_0002126001"/>
</dbReference>
<organism evidence="1 2">
    <name type="scientific">Heligmosomoides polygyrus</name>
    <name type="common">Parasitic roundworm</name>
    <dbReference type="NCBI Taxonomy" id="6339"/>
    <lineage>
        <taxon>Eukaryota</taxon>
        <taxon>Metazoa</taxon>
        <taxon>Ecdysozoa</taxon>
        <taxon>Nematoda</taxon>
        <taxon>Chromadorea</taxon>
        <taxon>Rhabditida</taxon>
        <taxon>Rhabditina</taxon>
        <taxon>Rhabditomorpha</taxon>
        <taxon>Strongyloidea</taxon>
        <taxon>Heligmosomidae</taxon>
        <taxon>Heligmosomoides</taxon>
    </lineage>
</organism>
<evidence type="ECO:0000313" key="1">
    <source>
        <dbReference type="Proteomes" id="UP000050761"/>
    </source>
</evidence>
<evidence type="ECO:0000313" key="2">
    <source>
        <dbReference type="WBParaSite" id="HPBE_0002126001-mRNA-1"/>
    </source>
</evidence>
<dbReference type="AlphaFoldDB" id="A0A183GFR4"/>
<accession>A0A183GFR4</accession>
<sequence length="234" mass="27140">LEKFYKEDHTFYKVIVGDFNAKIGPRRFSEELHFGTHSLEWNEQGERLHKFYTGSDHRPQGFAFRVKEKAAKFKKRNPRTTINWDFNTSLAGLWKWTTSRNTTASCTISAIVLSEPKAWSSTYKLPSELAKLCRAAIKEDLKERRAEVLSEAAEAGLSICNVRRNFANFKTNMTALRRPDGTVTFSRRTMEKVIHDLYSDLFDSHVHLPLAIFRRMDTSFPLFSLPRSDTPSRR</sequence>
<keyword evidence="1" id="KW-1185">Reference proteome</keyword>
<protein>
    <submittedName>
        <fullName evidence="2">Endo/exonuclease/phosphatase domain-containing protein</fullName>
    </submittedName>
</protein>
<reference evidence="2" key="1">
    <citation type="submission" date="2019-09" db="UniProtKB">
        <authorList>
            <consortium name="WormBaseParasite"/>
        </authorList>
    </citation>
    <scope>IDENTIFICATION</scope>
</reference>
<proteinExistence type="predicted"/>
<dbReference type="Proteomes" id="UP000050761">
    <property type="component" value="Unassembled WGS sequence"/>
</dbReference>